<organism evidence="1 2">
    <name type="scientific">Pistacia atlantica</name>
    <dbReference type="NCBI Taxonomy" id="434234"/>
    <lineage>
        <taxon>Eukaryota</taxon>
        <taxon>Viridiplantae</taxon>
        <taxon>Streptophyta</taxon>
        <taxon>Embryophyta</taxon>
        <taxon>Tracheophyta</taxon>
        <taxon>Spermatophyta</taxon>
        <taxon>Magnoliopsida</taxon>
        <taxon>eudicotyledons</taxon>
        <taxon>Gunneridae</taxon>
        <taxon>Pentapetalae</taxon>
        <taxon>rosids</taxon>
        <taxon>malvids</taxon>
        <taxon>Sapindales</taxon>
        <taxon>Anacardiaceae</taxon>
        <taxon>Pistacia</taxon>
    </lineage>
</organism>
<reference evidence="2" key="1">
    <citation type="journal article" date="2023" name="G3 (Bethesda)">
        <title>Genome assembly and association tests identify interacting loci associated with vigor, precocity, and sex in interspecific pistachio rootstocks.</title>
        <authorList>
            <person name="Palmer W."/>
            <person name="Jacygrad E."/>
            <person name="Sagayaradj S."/>
            <person name="Cavanaugh K."/>
            <person name="Han R."/>
            <person name="Bertier L."/>
            <person name="Beede B."/>
            <person name="Kafkas S."/>
            <person name="Golino D."/>
            <person name="Preece J."/>
            <person name="Michelmore R."/>
        </authorList>
    </citation>
    <scope>NUCLEOTIDE SEQUENCE [LARGE SCALE GENOMIC DNA]</scope>
</reference>
<evidence type="ECO:0000313" key="1">
    <source>
        <dbReference type="EMBL" id="KAJ0082895.1"/>
    </source>
</evidence>
<sequence>MLLQLSKKKRNRERVMADQWKELSGERNWEGLLKPLNGDLQKRIELYGERIKAIYYSMTDDKRHPTHEKEDLFSKVIMKTDKFGKLYTVTDYIYAMSDVSSCIDWIVKDQSAWIGYVAVATDKGKEVLGRRDILICWRGTHSKAEGMKDLEFSRTQASNILGKTHNPHVHKGFLSVYKSPNTEPACNNLSARDQVLNAVNRLVNKFDYRHEEISITVTGHSLGAALATLNATDIVFNKHNECRGSEKKCMVTAFAFGSPKVGDKGFRNVFNGLNNLHLLNIRNKGDIVTRVPPYPYKKVGTKLEIGSYRKGLYKLSEDTIAKLKNRHQFPSLPQNLSQFHRLDEYLCVIAGMQ</sequence>
<dbReference type="Proteomes" id="UP001164250">
    <property type="component" value="Chromosome 12"/>
</dbReference>
<evidence type="ECO:0000313" key="2">
    <source>
        <dbReference type="Proteomes" id="UP001164250"/>
    </source>
</evidence>
<proteinExistence type="predicted"/>
<comment type="caution">
    <text evidence="1">The sequence shown here is derived from an EMBL/GenBank/DDBJ whole genome shotgun (WGS) entry which is preliminary data.</text>
</comment>
<protein>
    <submittedName>
        <fullName evidence="1">Uncharacterized protein</fullName>
    </submittedName>
</protein>
<name>A0ACC1A5U7_9ROSI</name>
<gene>
    <name evidence="1" type="ORF">Patl1_11346</name>
</gene>
<dbReference type="EMBL" id="CM047908">
    <property type="protein sequence ID" value="KAJ0082895.1"/>
    <property type="molecule type" value="Genomic_DNA"/>
</dbReference>
<accession>A0ACC1A5U7</accession>
<keyword evidence="2" id="KW-1185">Reference proteome</keyword>